<dbReference type="Pfam" id="PF11079">
    <property type="entry name" value="YqhG"/>
    <property type="match status" value="2"/>
</dbReference>
<protein>
    <submittedName>
        <fullName evidence="2">YqhG family protein</fullName>
    </submittedName>
</protein>
<feature type="compositionally biased region" description="Polar residues" evidence="1">
    <location>
        <begin position="119"/>
        <end position="131"/>
    </location>
</feature>
<dbReference type="Proteomes" id="UP001305702">
    <property type="component" value="Chromosome"/>
</dbReference>
<dbReference type="EMBL" id="CP130318">
    <property type="protein sequence ID" value="WNQ09689.1"/>
    <property type="molecule type" value="Genomic_DNA"/>
</dbReference>
<accession>A0AA96RG54</accession>
<evidence type="ECO:0000256" key="1">
    <source>
        <dbReference type="SAM" id="MobiDB-lite"/>
    </source>
</evidence>
<dbReference type="KEGG" id="paun:MJA45_18925"/>
<reference evidence="2 3" key="1">
    <citation type="submission" date="2022-02" db="EMBL/GenBank/DDBJ databases">
        <title>Paenibacillus sp. MBLB1776 Whole Genome Shotgun Sequencing.</title>
        <authorList>
            <person name="Hwang C.Y."/>
            <person name="Cho E.-S."/>
            <person name="Seo M.-J."/>
        </authorList>
    </citation>
    <scope>NUCLEOTIDE SEQUENCE [LARGE SCALE GENOMIC DNA]</scope>
    <source>
        <strain evidence="2 3">MBLB1776</strain>
    </source>
</reference>
<gene>
    <name evidence="2" type="ORF">MJA45_18925</name>
</gene>
<feature type="region of interest" description="Disordered" evidence="1">
    <location>
        <begin position="74"/>
        <end position="138"/>
    </location>
</feature>
<evidence type="ECO:0000313" key="2">
    <source>
        <dbReference type="EMBL" id="WNQ09689.1"/>
    </source>
</evidence>
<feature type="compositionally biased region" description="Low complexity" evidence="1">
    <location>
        <begin position="79"/>
        <end position="94"/>
    </location>
</feature>
<dbReference type="AlphaFoldDB" id="A0AA96RG54"/>
<sequence>MNTEQISRFVTDYLETMGCRILERSPAHLTVKLSPEADKDLTGRSYYWNFVERTGAPPETMTFTFVFDQEAYSPPAPPSGAAAHGRPGSAPGAPFGSQPVSGGTFLPAGSQGQHGAVSGSVTAPSAPSGQGTSPGGQESILGRYFGISGVSPTGLAGRIPTDNVTFGSRRLDQIIGAVSRKGRFVRLFEEHAAPAAPRSSGLSTGYTTWLGINYKVELACDMKRDELHSLGIHLGTGEIVEGFHDRLSARPLTPRLPSSIFVKPARMSAERAVQLLEAFLEIKLGHYDHSWADHAHRRLMEELARIDAYYTELIGHSEDEKKPEIQEQYEARRREAEWQYRPQINVSVINCGLFHLKGDGLTPADETR</sequence>
<keyword evidence="3" id="KW-1185">Reference proteome</keyword>
<dbReference type="RefSeq" id="WP_315603463.1">
    <property type="nucleotide sequence ID" value="NZ_CP130318.1"/>
</dbReference>
<evidence type="ECO:0000313" key="3">
    <source>
        <dbReference type="Proteomes" id="UP001305702"/>
    </source>
</evidence>
<dbReference type="InterPro" id="IPR024562">
    <property type="entry name" value="YqhG"/>
</dbReference>
<organism evidence="2 3">
    <name type="scientific">Paenibacillus aurantius</name>
    <dbReference type="NCBI Taxonomy" id="2918900"/>
    <lineage>
        <taxon>Bacteria</taxon>
        <taxon>Bacillati</taxon>
        <taxon>Bacillota</taxon>
        <taxon>Bacilli</taxon>
        <taxon>Bacillales</taxon>
        <taxon>Paenibacillaceae</taxon>
        <taxon>Paenibacillus</taxon>
    </lineage>
</organism>
<proteinExistence type="predicted"/>
<name>A0AA96RG54_9BACL</name>